<keyword evidence="7" id="KW-1185">Reference proteome</keyword>
<feature type="domain" description="ABC transporter" evidence="5">
    <location>
        <begin position="16"/>
        <end position="250"/>
    </location>
</feature>
<dbReference type="Proteomes" id="UP000264002">
    <property type="component" value="Unassembled WGS sequence"/>
</dbReference>
<dbReference type="RefSeq" id="WP_117330891.1">
    <property type="nucleotide sequence ID" value="NZ_QUWK01000010.1"/>
</dbReference>
<organism evidence="6 7">
    <name type="scientific">Sphaerochaeta halotolerans</name>
    <dbReference type="NCBI Taxonomy" id="2293840"/>
    <lineage>
        <taxon>Bacteria</taxon>
        <taxon>Pseudomonadati</taxon>
        <taxon>Spirochaetota</taxon>
        <taxon>Spirochaetia</taxon>
        <taxon>Spirochaetales</taxon>
        <taxon>Sphaerochaetaceae</taxon>
        <taxon>Sphaerochaeta</taxon>
    </lineage>
</organism>
<dbReference type="InterPro" id="IPR003439">
    <property type="entry name" value="ABC_transporter-like_ATP-bd"/>
</dbReference>
<accession>A0A372MFW4</accession>
<evidence type="ECO:0000256" key="3">
    <source>
        <dbReference type="ARBA" id="ARBA00022741"/>
    </source>
</evidence>
<dbReference type="PROSITE" id="PS50893">
    <property type="entry name" value="ABC_TRANSPORTER_2"/>
    <property type="match status" value="1"/>
</dbReference>
<dbReference type="InterPro" id="IPR017871">
    <property type="entry name" value="ABC_transporter-like_CS"/>
</dbReference>
<comment type="similarity">
    <text evidence="1">Belongs to the ABC transporter superfamily.</text>
</comment>
<dbReference type="PANTHER" id="PTHR43117">
    <property type="entry name" value="OSMOPROTECTANT IMPORT ATP-BINDING PROTEIN OSMV"/>
    <property type="match status" value="1"/>
</dbReference>
<evidence type="ECO:0000256" key="1">
    <source>
        <dbReference type="ARBA" id="ARBA00005417"/>
    </source>
</evidence>
<evidence type="ECO:0000313" key="7">
    <source>
        <dbReference type="Proteomes" id="UP000264002"/>
    </source>
</evidence>
<evidence type="ECO:0000313" key="6">
    <source>
        <dbReference type="EMBL" id="RFU94323.1"/>
    </source>
</evidence>
<dbReference type="FunFam" id="3.40.50.300:FF:000425">
    <property type="entry name" value="Probable ABC transporter, ATP-binding subunit"/>
    <property type="match status" value="1"/>
</dbReference>
<dbReference type="GO" id="GO:0016887">
    <property type="term" value="F:ATP hydrolysis activity"/>
    <property type="evidence" value="ECO:0007669"/>
    <property type="project" value="InterPro"/>
</dbReference>
<comment type="caution">
    <text evidence="6">The sequence shown here is derived from an EMBL/GenBank/DDBJ whole genome shotgun (WGS) entry which is preliminary data.</text>
</comment>
<protein>
    <submittedName>
        <fullName evidence="6">ABC transporter ATP-binding protein</fullName>
    </submittedName>
</protein>
<dbReference type="PROSITE" id="PS00211">
    <property type="entry name" value="ABC_TRANSPORTER_1"/>
    <property type="match status" value="1"/>
</dbReference>
<dbReference type="PANTHER" id="PTHR43117:SF4">
    <property type="entry name" value="OSMOPROTECTANT IMPORT ATP-BINDING PROTEIN OSMV"/>
    <property type="match status" value="1"/>
</dbReference>
<dbReference type="SMART" id="SM00382">
    <property type="entry name" value="AAA"/>
    <property type="match status" value="1"/>
</dbReference>
<dbReference type="Gene3D" id="3.40.50.300">
    <property type="entry name" value="P-loop containing nucleotide triphosphate hydrolases"/>
    <property type="match status" value="1"/>
</dbReference>
<dbReference type="GO" id="GO:0005524">
    <property type="term" value="F:ATP binding"/>
    <property type="evidence" value="ECO:0007669"/>
    <property type="project" value="UniProtKB-KW"/>
</dbReference>
<dbReference type="SUPFAM" id="SSF54631">
    <property type="entry name" value="CBS-domain pair"/>
    <property type="match status" value="1"/>
</dbReference>
<dbReference type="InterPro" id="IPR046342">
    <property type="entry name" value="CBS_dom_sf"/>
</dbReference>
<dbReference type="SUPFAM" id="SSF52540">
    <property type="entry name" value="P-loop containing nucleoside triphosphate hydrolases"/>
    <property type="match status" value="1"/>
</dbReference>
<evidence type="ECO:0000256" key="2">
    <source>
        <dbReference type="ARBA" id="ARBA00022448"/>
    </source>
</evidence>
<gene>
    <name evidence="6" type="ORF">DYP60_10140</name>
</gene>
<keyword evidence="3" id="KW-0547">Nucleotide-binding</keyword>
<reference evidence="7" key="1">
    <citation type="submission" date="2018-08" db="EMBL/GenBank/DDBJ databases">
        <authorList>
            <person name="Grouzdev D.S."/>
            <person name="Krutkina M.S."/>
        </authorList>
    </citation>
    <scope>NUCLEOTIDE SEQUENCE [LARGE SCALE GENOMIC DNA]</scope>
    <source>
        <strain evidence="7">4-11</strain>
    </source>
</reference>
<keyword evidence="4 6" id="KW-0067">ATP-binding</keyword>
<dbReference type="GO" id="GO:0015697">
    <property type="term" value="P:quaternary ammonium group transport"/>
    <property type="evidence" value="ECO:0007669"/>
    <property type="project" value="UniProtKB-ARBA"/>
</dbReference>
<dbReference type="AlphaFoldDB" id="A0A372MFW4"/>
<evidence type="ECO:0000256" key="4">
    <source>
        <dbReference type="ARBA" id="ARBA00022840"/>
    </source>
</evidence>
<evidence type="ECO:0000259" key="5">
    <source>
        <dbReference type="PROSITE" id="PS50893"/>
    </source>
</evidence>
<name>A0A372MFW4_9SPIR</name>
<dbReference type="EMBL" id="QUWK01000010">
    <property type="protein sequence ID" value="RFU94323.1"/>
    <property type="molecule type" value="Genomic_DNA"/>
</dbReference>
<sequence>MHLPPHPILSETSIFLQAERISVQYGETRALKDVSLQIPTNRVTVLIGPSGCGKSTTLRCINALVKLSSGVITYGDESIQNMNETELRRAMGYAIQSVGLMPHLSVEENVDLVPRLLGWERSGRAERVKRLLNLVRLNPEVYRNKYPHELSGGEAQRVGVARALGADPPVLLMDEPFGAVDPLTREQLQDEFIHIQRQLKKTVIFVTHDIDEAIRLADYLVIMREGEVVQADTPANILASPKDEFVERFLGPDRSLKRLSLFTADHCCIQKVPSGLEEPTKSVLPEDSTSCYWQVDAMGHPIKGFMWVNGRLVSRVVNSASHTVQTYSSLRECMATILSLGLPAAAVVDDEGRLFGEVRFETIQTISIS</sequence>
<proteinExistence type="inferred from homology"/>
<dbReference type="InterPro" id="IPR003593">
    <property type="entry name" value="AAA+_ATPase"/>
</dbReference>
<dbReference type="InterPro" id="IPR027417">
    <property type="entry name" value="P-loop_NTPase"/>
</dbReference>
<dbReference type="Pfam" id="PF00005">
    <property type="entry name" value="ABC_tran"/>
    <property type="match status" value="1"/>
</dbReference>
<reference evidence="6 7" key="2">
    <citation type="submission" date="2018-09" db="EMBL/GenBank/DDBJ databases">
        <title>Genome of Sphaerochaeta halotolerans strain 4-11.</title>
        <authorList>
            <person name="Nazina T.N."/>
            <person name="Sokolova D.S."/>
        </authorList>
    </citation>
    <scope>NUCLEOTIDE SEQUENCE [LARGE SCALE GENOMIC DNA]</scope>
    <source>
        <strain evidence="6 7">4-11</strain>
    </source>
</reference>
<keyword evidence="2" id="KW-0813">Transport</keyword>